<name>A0A7T9DKH8_9ARCH</name>
<organism evidence="6">
    <name type="scientific">Candidatus Iainarchaeum sp</name>
    <dbReference type="NCBI Taxonomy" id="3101447"/>
    <lineage>
        <taxon>Archaea</taxon>
        <taxon>Candidatus Iainarchaeota</taxon>
        <taxon>Candidatus Iainarchaeia</taxon>
        <taxon>Candidatus Iainarchaeales</taxon>
        <taxon>Candidatus Iainarchaeaceae</taxon>
        <taxon>Candidatus Iainarchaeum</taxon>
    </lineage>
</organism>
<keyword evidence="4 5" id="KW-0687">Ribonucleoprotein</keyword>
<gene>
    <name evidence="5" type="primary">rps8</name>
    <name evidence="6" type="ORF">IPJ89_01855</name>
</gene>
<protein>
    <recommendedName>
        <fullName evidence="5">Small ribosomal subunit protein uS8</fullName>
    </recommendedName>
</protein>
<comment type="similarity">
    <text evidence="1 5">Belongs to the universal ribosomal protein uS8 family.</text>
</comment>
<dbReference type="HAMAP" id="MF_01302_A">
    <property type="entry name" value="Ribosomal_uS8_A"/>
    <property type="match status" value="1"/>
</dbReference>
<evidence type="ECO:0000256" key="2">
    <source>
        <dbReference type="ARBA" id="ARBA00022730"/>
    </source>
</evidence>
<sequence length="130" mass="14613">MTQTDPIADALVHIKNSQTASKTSITLRPGSKLLGQILRVMKEKGYIAKFTEKNDMRGAFYEVELNGKINQVAAIKPRYAVGKNEFEKFEKRFLPARDIGMMIVSTSQGVMTHQESKEKSIGGRLLAYIY</sequence>
<dbReference type="Proteomes" id="UP000596004">
    <property type="component" value="Chromosome"/>
</dbReference>
<evidence type="ECO:0000313" key="6">
    <source>
        <dbReference type="EMBL" id="QQR92969.1"/>
    </source>
</evidence>
<evidence type="ECO:0000256" key="5">
    <source>
        <dbReference type="HAMAP-Rule" id="MF_01302"/>
    </source>
</evidence>
<comment type="function">
    <text evidence="5">One of the primary rRNA binding proteins, it binds directly to 16S rRNA central domain where it helps coordinate assembly of the platform of the 30S subunit.</text>
</comment>
<dbReference type="AlphaFoldDB" id="A0A7T9DKH8"/>
<dbReference type="NCBIfam" id="NF003115">
    <property type="entry name" value="PRK04034.1"/>
    <property type="match status" value="1"/>
</dbReference>
<keyword evidence="3 5" id="KW-0689">Ribosomal protein</keyword>
<evidence type="ECO:0000256" key="3">
    <source>
        <dbReference type="ARBA" id="ARBA00022980"/>
    </source>
</evidence>
<dbReference type="GO" id="GO:1990904">
    <property type="term" value="C:ribonucleoprotein complex"/>
    <property type="evidence" value="ECO:0007669"/>
    <property type="project" value="UniProtKB-KW"/>
</dbReference>
<dbReference type="Gene3D" id="3.30.1490.10">
    <property type="match status" value="1"/>
</dbReference>
<dbReference type="GO" id="GO:0003735">
    <property type="term" value="F:structural constituent of ribosome"/>
    <property type="evidence" value="ECO:0007669"/>
    <property type="project" value="InterPro"/>
</dbReference>
<dbReference type="GO" id="GO:0005840">
    <property type="term" value="C:ribosome"/>
    <property type="evidence" value="ECO:0007669"/>
    <property type="project" value="UniProtKB-KW"/>
</dbReference>
<dbReference type="GO" id="GO:0006412">
    <property type="term" value="P:translation"/>
    <property type="evidence" value="ECO:0007669"/>
    <property type="project" value="UniProtKB-UniRule"/>
</dbReference>
<proteinExistence type="inferred from homology"/>
<dbReference type="EMBL" id="CP064981">
    <property type="protein sequence ID" value="QQR92969.1"/>
    <property type="molecule type" value="Genomic_DNA"/>
</dbReference>
<dbReference type="Gene3D" id="3.30.1370.30">
    <property type="match status" value="1"/>
</dbReference>
<evidence type="ECO:0000256" key="1">
    <source>
        <dbReference type="ARBA" id="ARBA00006471"/>
    </source>
</evidence>
<keyword evidence="2 5" id="KW-0699">rRNA-binding</keyword>
<dbReference type="SUPFAM" id="SSF56047">
    <property type="entry name" value="Ribosomal protein S8"/>
    <property type="match status" value="1"/>
</dbReference>
<dbReference type="InterPro" id="IPR035987">
    <property type="entry name" value="Ribosomal_uS8_sf"/>
</dbReference>
<dbReference type="PANTHER" id="PTHR11758">
    <property type="entry name" value="40S RIBOSOMAL PROTEIN S15A"/>
    <property type="match status" value="1"/>
</dbReference>
<reference evidence="6" key="1">
    <citation type="submission" date="2020-11" db="EMBL/GenBank/DDBJ databases">
        <title>Connecting structure to function with the recovery of over 1000 high-quality activated sludge metagenome-assembled genomes encoding full-length rRNA genes using long-read sequencing.</title>
        <authorList>
            <person name="Singleton C.M."/>
            <person name="Petriglieri F."/>
            <person name="Kristensen J.M."/>
            <person name="Kirkegaard R.H."/>
            <person name="Michaelsen T.Y."/>
            <person name="Andersen M.H."/>
            <person name="Karst S.M."/>
            <person name="Dueholm M.S."/>
            <person name="Nielsen P.H."/>
            <person name="Albertsen M."/>
        </authorList>
    </citation>
    <scope>NUCLEOTIDE SEQUENCE</scope>
    <source>
        <strain evidence="6">Fred_18-Q3-R57-64_BAT3C.431</strain>
    </source>
</reference>
<dbReference type="Pfam" id="PF00410">
    <property type="entry name" value="Ribosomal_S8"/>
    <property type="match status" value="1"/>
</dbReference>
<evidence type="ECO:0000256" key="4">
    <source>
        <dbReference type="ARBA" id="ARBA00023274"/>
    </source>
</evidence>
<accession>A0A7T9DKH8</accession>
<dbReference type="InterPro" id="IPR000630">
    <property type="entry name" value="Ribosomal_uS8"/>
</dbReference>
<dbReference type="GO" id="GO:0019843">
    <property type="term" value="F:rRNA binding"/>
    <property type="evidence" value="ECO:0007669"/>
    <property type="project" value="UniProtKB-UniRule"/>
</dbReference>
<keyword evidence="5" id="KW-0694">RNA-binding</keyword>
<comment type="subunit">
    <text evidence="5">Part of the 30S ribosomal subunit.</text>
</comment>